<evidence type="ECO:0000256" key="2">
    <source>
        <dbReference type="ARBA" id="ARBA00022801"/>
    </source>
</evidence>
<dbReference type="OMA" id="PCQMCAG"/>
<protein>
    <recommendedName>
        <fullName evidence="4">CMP/dCMP-type deaminase domain-containing protein</fullName>
    </recommendedName>
</protein>
<keyword evidence="3" id="KW-0862">Zinc</keyword>
<dbReference type="PROSITE" id="PS00903">
    <property type="entry name" value="CYT_DCMP_DEAMINASES_1"/>
    <property type="match status" value="1"/>
</dbReference>
<dbReference type="Proteomes" id="UP000002866">
    <property type="component" value="Chromosome 4"/>
</dbReference>
<dbReference type="InterPro" id="IPR016193">
    <property type="entry name" value="Cytidine_deaminase-like"/>
</dbReference>
<dbReference type="HOGENOM" id="CLU_025810_8_1_1"/>
<keyword evidence="2" id="KW-0378">Hydrolase</keyword>
<dbReference type="EMBL" id="HE806319">
    <property type="protein sequence ID" value="CCH60837.1"/>
    <property type="molecule type" value="Genomic_DNA"/>
</dbReference>
<dbReference type="Pfam" id="PF00383">
    <property type="entry name" value="dCMP_cyt_deam_1"/>
    <property type="match status" value="1"/>
</dbReference>
<evidence type="ECO:0000313" key="5">
    <source>
        <dbReference type="EMBL" id="CCH60837.1"/>
    </source>
</evidence>
<name>I2H385_HENB6</name>
<sequence length="212" mass="24025">MGQQLPPVDCKWMELAVKLSRYALEVNETPIACVIVNHDTNKLVSYGINYTNASLRGTAHAEFQAMELIREKVSNDSSFLQNCTLYVTVEPCIMCASLLQQLNIKRVVFGASNDRFGGNGTVLKIQDYIVLKGLMYKEAILLLRMFYNKENKSAPLPRLKSNRKLDMASFPSQEIDSEISSINSTTIRWDLLNTVPERTFIKELDKQIRTPA</sequence>
<dbReference type="GeneID" id="14495873"/>
<keyword evidence="6" id="KW-1185">Reference proteome</keyword>
<feature type="domain" description="CMP/dCMP-type deaminase" evidence="4">
    <location>
        <begin position="7"/>
        <end position="123"/>
    </location>
</feature>
<dbReference type="GO" id="GO:0052717">
    <property type="term" value="F:tRNA-specific adenosine-34 deaminase activity"/>
    <property type="evidence" value="ECO:0007669"/>
    <property type="project" value="TreeGrafter"/>
</dbReference>
<dbReference type="AlphaFoldDB" id="I2H385"/>
<dbReference type="RefSeq" id="XP_004180356.1">
    <property type="nucleotide sequence ID" value="XM_004180308.1"/>
</dbReference>
<dbReference type="InParanoid" id="I2H385"/>
<dbReference type="GO" id="GO:0052718">
    <property type="term" value="C:tRNA-specific adenosine-34 deaminase complex"/>
    <property type="evidence" value="ECO:0007669"/>
    <property type="project" value="EnsemblFungi"/>
</dbReference>
<dbReference type="PANTHER" id="PTHR11079:SF149">
    <property type="entry name" value="TRNA-SPECIFIC ADENOSINE DEAMINASE 2"/>
    <property type="match status" value="1"/>
</dbReference>
<evidence type="ECO:0000256" key="1">
    <source>
        <dbReference type="ARBA" id="ARBA00022723"/>
    </source>
</evidence>
<evidence type="ECO:0000256" key="3">
    <source>
        <dbReference type="ARBA" id="ARBA00022833"/>
    </source>
</evidence>
<proteinExistence type="predicted"/>
<evidence type="ECO:0000259" key="4">
    <source>
        <dbReference type="PROSITE" id="PS51747"/>
    </source>
</evidence>
<evidence type="ECO:0000313" key="6">
    <source>
        <dbReference type="Proteomes" id="UP000002866"/>
    </source>
</evidence>
<dbReference type="GO" id="GO:0005737">
    <property type="term" value="C:cytoplasm"/>
    <property type="evidence" value="ECO:0007669"/>
    <property type="project" value="TreeGrafter"/>
</dbReference>
<dbReference type="OrthoDB" id="1701769at2759"/>
<dbReference type="PROSITE" id="PS51747">
    <property type="entry name" value="CYT_DCMP_DEAMINASES_2"/>
    <property type="match status" value="1"/>
</dbReference>
<dbReference type="InterPro" id="IPR016192">
    <property type="entry name" value="APOBEC/CMP_deaminase_Zn-bd"/>
</dbReference>
<dbReference type="Gene3D" id="3.40.140.10">
    <property type="entry name" value="Cytidine Deaminase, domain 2"/>
    <property type="match status" value="1"/>
</dbReference>
<dbReference type="InterPro" id="IPR002125">
    <property type="entry name" value="CMP_dCMP_dom"/>
</dbReference>
<dbReference type="SUPFAM" id="SSF53927">
    <property type="entry name" value="Cytidine deaminase-like"/>
    <property type="match status" value="1"/>
</dbReference>
<dbReference type="eggNOG" id="KOG1018">
    <property type="taxonomic scope" value="Eukaryota"/>
</dbReference>
<organism evidence="5 6">
    <name type="scientific">Henningerozyma blattae (strain ATCC 34711 / CBS 6284 / DSM 70876 / NBRC 10599 / NRRL Y-10934 / UCD 77-7)</name>
    <name type="common">Yeast</name>
    <name type="synonym">Tetrapisispora blattae</name>
    <dbReference type="NCBI Taxonomy" id="1071380"/>
    <lineage>
        <taxon>Eukaryota</taxon>
        <taxon>Fungi</taxon>
        <taxon>Dikarya</taxon>
        <taxon>Ascomycota</taxon>
        <taxon>Saccharomycotina</taxon>
        <taxon>Saccharomycetes</taxon>
        <taxon>Saccharomycetales</taxon>
        <taxon>Saccharomycetaceae</taxon>
        <taxon>Henningerozyma</taxon>
    </lineage>
</organism>
<keyword evidence="1" id="KW-0479">Metal-binding</keyword>
<dbReference type="STRING" id="1071380.I2H385"/>
<dbReference type="GO" id="GO:0008270">
    <property type="term" value="F:zinc ion binding"/>
    <property type="evidence" value="ECO:0007669"/>
    <property type="project" value="InterPro"/>
</dbReference>
<reference evidence="5 6" key="1">
    <citation type="journal article" date="2011" name="Proc. Natl. Acad. Sci. U.S.A.">
        <title>Evolutionary erosion of yeast sex chromosomes by mating-type switching accidents.</title>
        <authorList>
            <person name="Gordon J.L."/>
            <person name="Armisen D."/>
            <person name="Proux-Wera E."/>
            <person name="Oheigeartaigh S.S."/>
            <person name="Byrne K.P."/>
            <person name="Wolfe K.H."/>
        </authorList>
    </citation>
    <scope>NUCLEOTIDE SEQUENCE [LARGE SCALE GENOMIC DNA]</scope>
    <source>
        <strain evidence="6">ATCC 34711 / CBS 6284 / DSM 70876 / NBRC 10599 / NRRL Y-10934 / UCD 77-7</strain>
    </source>
</reference>
<dbReference type="GO" id="GO:0002100">
    <property type="term" value="P:tRNA wobble adenosine to inosine editing"/>
    <property type="evidence" value="ECO:0007669"/>
    <property type="project" value="EnsemblFungi"/>
</dbReference>
<dbReference type="PANTHER" id="PTHR11079">
    <property type="entry name" value="CYTOSINE DEAMINASE FAMILY MEMBER"/>
    <property type="match status" value="1"/>
</dbReference>
<gene>
    <name evidence="5" type="primary">TBLA0D03370</name>
    <name evidence="5" type="ORF">TBLA_0D03370</name>
</gene>
<dbReference type="FunCoup" id="I2H385">
    <property type="interactions" value="556"/>
</dbReference>
<accession>I2H385</accession>
<dbReference type="GO" id="GO:0005634">
    <property type="term" value="C:nucleus"/>
    <property type="evidence" value="ECO:0007669"/>
    <property type="project" value="TreeGrafter"/>
</dbReference>
<dbReference type="CDD" id="cd01285">
    <property type="entry name" value="nucleoside_deaminase"/>
    <property type="match status" value="1"/>
</dbReference>
<dbReference type="KEGG" id="tbl:TBLA_0D03370"/>